<dbReference type="CDD" id="cd02440">
    <property type="entry name" value="AdoMet_MTases"/>
    <property type="match status" value="1"/>
</dbReference>
<evidence type="ECO:0000256" key="1">
    <source>
        <dbReference type="ARBA" id="ARBA00022603"/>
    </source>
</evidence>
<sequence length="246" mass="26970">MTTSLTTPDRPPAPAAPLPESPDAAALRQAARALYRQRAPQYDWELAPFEPLRQEAIASLALQPGQTVLDLGCGTGLSLDALQAAVGPQGQVVGVEQCPDMLGRARQRCQDRAWSQVQLQTCPVEAAELPLADAALFHFTHDILLSPTALAQVFRHLRPGARVVATGLQWAPWWAWPLNLWVWSAAWYSVGSMAGLDQPWRLLDRCLPGLQVEPKWQGSVFMACGEVPPRRARTQGLRPRPRGHTG</sequence>
<evidence type="ECO:0000256" key="3">
    <source>
        <dbReference type="ARBA" id="ARBA00022691"/>
    </source>
</evidence>
<feature type="region of interest" description="Disordered" evidence="4">
    <location>
        <begin position="1"/>
        <end position="22"/>
    </location>
</feature>
<evidence type="ECO:0000256" key="4">
    <source>
        <dbReference type="SAM" id="MobiDB-lite"/>
    </source>
</evidence>
<gene>
    <name evidence="6" type="ORF">G3A44_07660</name>
</gene>
<name>A0A7C9PGP4_9BURK</name>
<accession>A0A7C9PGP4</accession>
<dbReference type="EMBL" id="JAAGOH010000007">
    <property type="protein sequence ID" value="NDY91071.1"/>
    <property type="molecule type" value="Genomic_DNA"/>
</dbReference>
<organism evidence="6 7">
    <name type="scientific">Ideonella livida</name>
    <dbReference type="NCBI Taxonomy" id="2707176"/>
    <lineage>
        <taxon>Bacteria</taxon>
        <taxon>Pseudomonadati</taxon>
        <taxon>Pseudomonadota</taxon>
        <taxon>Betaproteobacteria</taxon>
        <taxon>Burkholderiales</taxon>
        <taxon>Sphaerotilaceae</taxon>
        <taxon>Ideonella</taxon>
    </lineage>
</organism>
<dbReference type="InterPro" id="IPR041698">
    <property type="entry name" value="Methyltransf_25"/>
</dbReference>
<dbReference type="Gene3D" id="3.40.50.150">
    <property type="entry name" value="Vaccinia Virus protein VP39"/>
    <property type="match status" value="1"/>
</dbReference>
<comment type="caution">
    <text evidence="6">The sequence shown here is derived from an EMBL/GenBank/DDBJ whole genome shotgun (WGS) entry which is preliminary data.</text>
</comment>
<dbReference type="InterPro" id="IPR029063">
    <property type="entry name" value="SAM-dependent_MTases_sf"/>
</dbReference>
<evidence type="ECO:0000313" key="7">
    <source>
        <dbReference type="Proteomes" id="UP000484255"/>
    </source>
</evidence>
<evidence type="ECO:0000313" key="6">
    <source>
        <dbReference type="EMBL" id="NDY91071.1"/>
    </source>
</evidence>
<dbReference type="GO" id="GO:0008168">
    <property type="term" value="F:methyltransferase activity"/>
    <property type="evidence" value="ECO:0007669"/>
    <property type="project" value="UniProtKB-KW"/>
</dbReference>
<dbReference type="SUPFAM" id="SSF53335">
    <property type="entry name" value="S-adenosyl-L-methionine-dependent methyltransferases"/>
    <property type="match status" value="1"/>
</dbReference>
<dbReference type="PANTHER" id="PTHR43464">
    <property type="entry name" value="METHYLTRANSFERASE"/>
    <property type="match status" value="1"/>
</dbReference>
<feature type="compositionally biased region" description="Pro residues" evidence="4">
    <location>
        <begin position="9"/>
        <end position="20"/>
    </location>
</feature>
<dbReference type="PANTHER" id="PTHR43464:SF19">
    <property type="entry name" value="UBIQUINONE BIOSYNTHESIS O-METHYLTRANSFERASE, MITOCHONDRIAL"/>
    <property type="match status" value="1"/>
</dbReference>
<evidence type="ECO:0000259" key="5">
    <source>
        <dbReference type="Pfam" id="PF13649"/>
    </source>
</evidence>
<dbReference type="RefSeq" id="WP_163456930.1">
    <property type="nucleotide sequence ID" value="NZ_JAAGOH010000007.1"/>
</dbReference>
<dbReference type="Pfam" id="PF13649">
    <property type="entry name" value="Methyltransf_25"/>
    <property type="match status" value="1"/>
</dbReference>
<keyword evidence="7" id="KW-1185">Reference proteome</keyword>
<feature type="domain" description="Methyltransferase" evidence="5">
    <location>
        <begin position="68"/>
        <end position="160"/>
    </location>
</feature>
<keyword evidence="3" id="KW-0949">S-adenosyl-L-methionine</keyword>
<dbReference type="Proteomes" id="UP000484255">
    <property type="component" value="Unassembled WGS sequence"/>
</dbReference>
<dbReference type="GO" id="GO:0032259">
    <property type="term" value="P:methylation"/>
    <property type="evidence" value="ECO:0007669"/>
    <property type="project" value="UniProtKB-KW"/>
</dbReference>
<protein>
    <submittedName>
        <fullName evidence="6">Methyltransferase domain-containing protein</fullName>
    </submittedName>
</protein>
<reference evidence="6 7" key="1">
    <citation type="submission" date="2020-02" db="EMBL/GenBank/DDBJ databases">
        <title>Ideonella bacterium strain TBM-1.</title>
        <authorList>
            <person name="Chen W.-M."/>
        </authorList>
    </citation>
    <scope>NUCLEOTIDE SEQUENCE [LARGE SCALE GENOMIC DNA]</scope>
    <source>
        <strain evidence="6 7">TBM-1</strain>
    </source>
</reference>
<proteinExistence type="predicted"/>
<dbReference type="AlphaFoldDB" id="A0A7C9PGP4"/>
<keyword evidence="2 6" id="KW-0808">Transferase</keyword>
<keyword evidence="1 6" id="KW-0489">Methyltransferase</keyword>
<evidence type="ECO:0000256" key="2">
    <source>
        <dbReference type="ARBA" id="ARBA00022679"/>
    </source>
</evidence>